<organism evidence="4 5">
    <name type="scientific">Rosa chinensis</name>
    <name type="common">China rose</name>
    <dbReference type="NCBI Taxonomy" id="74649"/>
    <lineage>
        <taxon>Eukaryota</taxon>
        <taxon>Viridiplantae</taxon>
        <taxon>Streptophyta</taxon>
        <taxon>Embryophyta</taxon>
        <taxon>Tracheophyta</taxon>
        <taxon>Spermatophyta</taxon>
        <taxon>Magnoliopsida</taxon>
        <taxon>eudicotyledons</taxon>
        <taxon>Gunneridae</taxon>
        <taxon>Pentapetalae</taxon>
        <taxon>rosids</taxon>
        <taxon>fabids</taxon>
        <taxon>Rosales</taxon>
        <taxon>Rosaceae</taxon>
        <taxon>Rosoideae</taxon>
        <taxon>Rosoideae incertae sedis</taxon>
        <taxon>Rosa</taxon>
    </lineage>
</organism>
<dbReference type="PANTHER" id="PTHR15197:SF0">
    <property type="entry name" value="COILIN"/>
    <property type="match status" value="1"/>
</dbReference>
<evidence type="ECO:0000259" key="2">
    <source>
        <dbReference type="Pfam" id="PF15862"/>
    </source>
</evidence>
<proteinExistence type="predicted"/>
<dbReference type="InterPro" id="IPR024822">
    <property type="entry name" value="Coilin"/>
</dbReference>
<dbReference type="Pfam" id="PF15862">
    <property type="entry name" value="Coilin_N"/>
    <property type="match status" value="1"/>
</dbReference>
<feature type="region of interest" description="Disordered" evidence="1">
    <location>
        <begin position="131"/>
        <end position="372"/>
    </location>
</feature>
<comment type="caution">
    <text evidence="4">The sequence shown here is derived from an EMBL/GenBank/DDBJ whole genome shotgun (WGS) entry which is preliminary data.</text>
</comment>
<dbReference type="Proteomes" id="UP000238479">
    <property type="component" value="Chromosome 4"/>
</dbReference>
<dbReference type="Pfam" id="PF23086">
    <property type="entry name" value="Tudor_Coilin"/>
    <property type="match status" value="1"/>
</dbReference>
<gene>
    <name evidence="4" type="ORF">RchiOBHm_Chr4g0432751</name>
</gene>
<dbReference type="GO" id="GO:0000387">
    <property type="term" value="P:spliceosomal snRNP assembly"/>
    <property type="evidence" value="ECO:0007669"/>
    <property type="project" value="TreeGrafter"/>
</dbReference>
<dbReference type="EMBL" id="PDCK01000042">
    <property type="protein sequence ID" value="PRQ40132.1"/>
    <property type="molecule type" value="Genomic_DNA"/>
</dbReference>
<feature type="compositionally biased region" description="Basic residues" evidence="1">
    <location>
        <begin position="208"/>
        <end position="218"/>
    </location>
</feature>
<accession>A0A2P6R113</accession>
<dbReference type="PANTHER" id="PTHR15197">
    <property type="entry name" value="COILIN P80"/>
    <property type="match status" value="1"/>
</dbReference>
<feature type="compositionally biased region" description="Acidic residues" evidence="1">
    <location>
        <begin position="137"/>
        <end position="148"/>
    </location>
</feature>
<evidence type="ECO:0000259" key="3">
    <source>
        <dbReference type="Pfam" id="PF23086"/>
    </source>
</evidence>
<feature type="compositionally biased region" description="Basic residues" evidence="1">
    <location>
        <begin position="279"/>
        <end position="293"/>
    </location>
</feature>
<dbReference type="OMA" id="CEYKKQT"/>
<dbReference type="STRING" id="74649.A0A2P6R113"/>
<feature type="compositionally biased region" description="Polar residues" evidence="1">
    <location>
        <begin position="337"/>
        <end position="347"/>
    </location>
</feature>
<dbReference type="InterPro" id="IPR056398">
    <property type="entry name" value="Tudor_Coilin"/>
</dbReference>
<evidence type="ECO:0000313" key="4">
    <source>
        <dbReference type="EMBL" id="PRQ40132.1"/>
    </source>
</evidence>
<dbReference type="InterPro" id="IPR031722">
    <property type="entry name" value="Coilin_N"/>
</dbReference>
<dbReference type="OrthoDB" id="74813at2759"/>
<feature type="compositionally biased region" description="Basic and acidic residues" evidence="1">
    <location>
        <begin position="294"/>
        <end position="305"/>
    </location>
</feature>
<feature type="domain" description="Coilin N-terminal" evidence="2">
    <location>
        <begin position="5"/>
        <end position="182"/>
    </location>
</feature>
<evidence type="ECO:0000313" key="5">
    <source>
        <dbReference type="Proteomes" id="UP000238479"/>
    </source>
</evidence>
<dbReference type="GO" id="GO:0030619">
    <property type="term" value="F:U1 snRNA binding"/>
    <property type="evidence" value="ECO:0007669"/>
    <property type="project" value="EnsemblPlants"/>
</dbReference>
<reference evidence="4 5" key="1">
    <citation type="journal article" date="2018" name="Nat. Genet.">
        <title>The Rosa genome provides new insights in the design of modern roses.</title>
        <authorList>
            <person name="Bendahmane M."/>
        </authorList>
    </citation>
    <scope>NUCLEOTIDE SEQUENCE [LARGE SCALE GENOMIC DNA]</scope>
    <source>
        <strain evidence="5">cv. Old Blush</strain>
    </source>
</reference>
<dbReference type="GO" id="GO:0015030">
    <property type="term" value="C:Cajal body"/>
    <property type="evidence" value="ECO:0007669"/>
    <property type="project" value="TreeGrafter"/>
</dbReference>
<dbReference type="GO" id="GO:0030620">
    <property type="term" value="F:U2 snRNA binding"/>
    <property type="evidence" value="ECO:0007669"/>
    <property type="project" value="EnsemblPlants"/>
</dbReference>
<name>A0A2P6R113_ROSCH</name>
<feature type="domain" description="Coilin tudor" evidence="3">
    <location>
        <begin position="454"/>
        <end position="555"/>
    </location>
</feature>
<keyword evidence="5" id="KW-1185">Reference proteome</keyword>
<dbReference type="AlphaFoldDB" id="A0A2P6R113"/>
<evidence type="ECO:0000256" key="1">
    <source>
        <dbReference type="SAM" id="MobiDB-lite"/>
    </source>
</evidence>
<sequence>MTETVRLRVEFKDRHILSKSQSTDGLRRSWILLKPQHRTISDLAAYLLHVFDLHDSCPDGLLISMDEFVLPPFESTCIFKDRDIVSVKRKGVSEVDMIEDGRNCIEVEEIVERQLVNGGMKLLANEEFEKEKGGYESELEEDEPDQLEDILPVKNALDNDTSTLSKKRKRSNKPESSKKKRSKSATTGGCSVVPEDVQGDVQEDKNRSSRKRRLRKSLSKKEKSTTGEGGLDDSSTSETDKRTNNISHSTPSANRHSQLQENGINGVVSSDKPDESKKLPSRSARRKKAKRIWKRENMKAQKEECSILQLHQTQVGKPVNQQSSDKDNQKSSNKADQQSSDKANQQLSDKDNQKSSEEDEPNTDNDEEDNVVPVVTRPGHIRFAPLGKVEADQSFQQNEIPVKTFQWNGITSKKKGQKWGMEKTSYSNKSNYEDLYQESSKMPGIEEEIPENYSIDFNKLELSTSVPKEGDLIAYRLIELSSCWTPEVSSYRVGKVSRYNLQSNKIVLVQVPEYPIVFEETDEESEVQPDTSLYGEDGSLEIDYSSLIDVRIVKYGNLNTAKAVTGDQNDVSSFRLKNGTETRALSGFRLKNVKETQAAALGFRLKNDKGTQAAASGFSIKNDKETRASAQENGKAGAWDEISQALNAKKAELSQEEGWGKNDGSGSSSWTSRPWRGSALGPTMALLRAQSEL</sequence>
<dbReference type="Gramene" id="PRQ40132">
    <property type="protein sequence ID" value="PRQ40132"/>
    <property type="gene ID" value="RchiOBHm_Chr4g0432751"/>
</dbReference>
<feature type="compositionally biased region" description="Polar residues" evidence="1">
    <location>
        <begin position="244"/>
        <end position="263"/>
    </location>
</feature>
<feature type="region of interest" description="Disordered" evidence="1">
    <location>
        <begin position="650"/>
        <end position="683"/>
    </location>
</feature>
<protein>
    <submittedName>
        <fullName evidence="4">Putative coilin</fullName>
    </submittedName>
</protein>
<feature type="compositionally biased region" description="Acidic residues" evidence="1">
    <location>
        <begin position="357"/>
        <end position="370"/>
    </location>
</feature>